<evidence type="ECO:0000313" key="3">
    <source>
        <dbReference type="Proteomes" id="UP000177124"/>
    </source>
</evidence>
<evidence type="ECO:0000256" key="1">
    <source>
        <dbReference type="SAM" id="Phobius"/>
    </source>
</evidence>
<dbReference type="InterPro" id="IPR013783">
    <property type="entry name" value="Ig-like_fold"/>
</dbReference>
<feature type="transmembrane region" description="Helical" evidence="1">
    <location>
        <begin position="9"/>
        <end position="27"/>
    </location>
</feature>
<protein>
    <submittedName>
        <fullName evidence="2">Uncharacterized protein</fullName>
    </submittedName>
</protein>
<proteinExistence type="predicted"/>
<evidence type="ECO:0000313" key="2">
    <source>
        <dbReference type="EMBL" id="OGD91763.1"/>
    </source>
</evidence>
<dbReference type="AlphaFoldDB" id="A0A1F5GIQ3"/>
<keyword evidence="1" id="KW-0812">Transmembrane</keyword>
<accession>A0A1F5GIQ3</accession>
<keyword evidence="1" id="KW-1133">Transmembrane helix</keyword>
<dbReference type="EMBL" id="MFBF01000011">
    <property type="protein sequence ID" value="OGD91763.1"/>
    <property type="molecule type" value="Genomic_DNA"/>
</dbReference>
<organism evidence="2 3">
    <name type="scientific">Candidatus Curtissbacteria bacterium RIFCSPHIGHO2_02_FULL_42_15</name>
    <dbReference type="NCBI Taxonomy" id="1797716"/>
    <lineage>
        <taxon>Bacteria</taxon>
        <taxon>Candidatus Curtissiibacteriota</taxon>
    </lineage>
</organism>
<dbReference type="Proteomes" id="UP000177124">
    <property type="component" value="Unassembled WGS sequence"/>
</dbReference>
<dbReference type="STRING" id="1797716.A3D07_02360"/>
<name>A0A1F5GIQ3_9BACT</name>
<reference evidence="2 3" key="1">
    <citation type="journal article" date="2016" name="Nat. Commun.">
        <title>Thousands of microbial genomes shed light on interconnected biogeochemical processes in an aquifer system.</title>
        <authorList>
            <person name="Anantharaman K."/>
            <person name="Brown C.T."/>
            <person name="Hug L.A."/>
            <person name="Sharon I."/>
            <person name="Castelle C.J."/>
            <person name="Probst A.J."/>
            <person name="Thomas B.C."/>
            <person name="Singh A."/>
            <person name="Wilkins M.J."/>
            <person name="Karaoz U."/>
            <person name="Brodie E.L."/>
            <person name="Williams K.H."/>
            <person name="Hubbard S.S."/>
            <person name="Banfield J.F."/>
        </authorList>
    </citation>
    <scope>NUCLEOTIDE SEQUENCE [LARGE SCALE GENOMIC DNA]</scope>
</reference>
<dbReference type="Gene3D" id="2.60.40.10">
    <property type="entry name" value="Immunoglobulins"/>
    <property type="match status" value="1"/>
</dbReference>
<comment type="caution">
    <text evidence="2">The sequence shown here is derived from an EMBL/GenBank/DDBJ whole genome shotgun (WGS) entry which is preliminary data.</text>
</comment>
<gene>
    <name evidence="2" type="ORF">A3D07_02360</name>
</gene>
<keyword evidence="1" id="KW-0472">Membrane</keyword>
<sequence>MIVKKIGKLILIVILLLAFIYSIYWLWQRQPKPAQIKQETTNQVQTPKPQKAGFVQVPKDSQILSSGKIEISGKVDSEAYIVVVSNSTSAIGRSEKSGEFKIPIELARGLNLLDIQVFNNNLSAIGSEQKTVYVAEGEPLPQNWEVYAGSVKSILDNLITLTTSTGEKSVKKETKTNLILPSPILSKKPAPAPDESIRIGDFAIALGEVKDEILNAQDLEIIRENKPQITRKISIAKILTVAKAGKFSAKDTEANKILDFTLGKNSTVIKNGQSAKDTDIQKDSNAIIVYQDEDDERLADFVYLL</sequence>